<keyword evidence="1" id="KW-0812">Transmembrane</keyword>
<dbReference type="Gene3D" id="2.60.120.430">
    <property type="entry name" value="Galactose-binding lectin"/>
    <property type="match status" value="1"/>
</dbReference>
<gene>
    <name evidence="2" type="ORF">MC7420_1920</name>
</gene>
<dbReference type="eggNOG" id="ENOG5030HCS">
    <property type="taxonomic scope" value="Bacteria"/>
</dbReference>
<evidence type="ECO:0000313" key="3">
    <source>
        <dbReference type="Proteomes" id="UP000003835"/>
    </source>
</evidence>
<keyword evidence="3" id="KW-1185">Reference proteome</keyword>
<dbReference type="AlphaFoldDB" id="B4VN23"/>
<sequence length="258" mass="26946">MNSDFGQAASVKLTVKGTDAIYLAGRNDVVIPPVNQPFSVLGRHSGNTPEELQESFPKFIAVSSGQKFTFHAAGCVDYFNGFGCPSRGYSPDGNGDSGSNLSNLAGISGYIGPEGSFVGVFLTDNNPASSLPPSTLNFTPASLGINFLSLSPEIGQVFFIGNGVTNDNTPQVFIAPPGATRLFLGIADGGSLGAFDGAPGAYDDNDGEFIVDINSVPEPLTILAPLTILKLLIIFGFATVLGFGLLLKLEQTRSKNKF</sequence>
<reference evidence="2 3" key="1">
    <citation type="submission" date="2008-07" db="EMBL/GenBank/DDBJ databases">
        <authorList>
            <person name="Tandeau de Marsac N."/>
            <person name="Ferriera S."/>
            <person name="Johnson J."/>
            <person name="Kravitz S."/>
            <person name="Beeson K."/>
            <person name="Sutton G."/>
            <person name="Rogers Y.-H."/>
            <person name="Friedman R."/>
            <person name="Frazier M."/>
            <person name="Venter J.C."/>
        </authorList>
    </citation>
    <scope>NUCLEOTIDE SEQUENCE [LARGE SCALE GENOMIC DNA]</scope>
    <source>
        <strain evidence="2 3">PCC 7420</strain>
    </source>
</reference>
<evidence type="ECO:0000313" key="2">
    <source>
        <dbReference type="EMBL" id="EDX76917.1"/>
    </source>
</evidence>
<accession>B4VN23</accession>
<dbReference type="HOGENOM" id="CLU_1155470_0_0_3"/>
<evidence type="ECO:0008006" key="4">
    <source>
        <dbReference type="Google" id="ProtNLM"/>
    </source>
</evidence>
<organism evidence="2 3">
    <name type="scientific">Coleofasciculus chthonoplastes PCC 7420</name>
    <dbReference type="NCBI Taxonomy" id="118168"/>
    <lineage>
        <taxon>Bacteria</taxon>
        <taxon>Bacillati</taxon>
        <taxon>Cyanobacteriota</taxon>
        <taxon>Cyanophyceae</taxon>
        <taxon>Coleofasciculales</taxon>
        <taxon>Coleofasciculaceae</taxon>
        <taxon>Coleofasciculus</taxon>
    </lineage>
</organism>
<keyword evidence="1" id="KW-1133">Transmembrane helix</keyword>
<evidence type="ECO:0000256" key="1">
    <source>
        <dbReference type="SAM" id="Phobius"/>
    </source>
</evidence>
<dbReference type="STRING" id="118168.MC7420_1920"/>
<dbReference type="RefSeq" id="WP_006099874.1">
    <property type="nucleotide sequence ID" value="NZ_DS989845.1"/>
</dbReference>
<dbReference type="OrthoDB" id="454702at2"/>
<dbReference type="Proteomes" id="UP000003835">
    <property type="component" value="Unassembled WGS sequence"/>
</dbReference>
<feature type="transmembrane region" description="Helical" evidence="1">
    <location>
        <begin position="222"/>
        <end position="247"/>
    </location>
</feature>
<name>B4VN23_9CYAN</name>
<dbReference type="EMBL" id="DS989845">
    <property type="protein sequence ID" value="EDX76917.1"/>
    <property type="molecule type" value="Genomic_DNA"/>
</dbReference>
<keyword evidence="1" id="KW-0472">Membrane</keyword>
<protein>
    <recommendedName>
        <fullName evidence="4">DUF4114 domain-containing protein</fullName>
    </recommendedName>
</protein>
<proteinExistence type="predicted"/>